<comment type="similarity">
    <text evidence="2">Belongs to the diacylglycerol/lipid kinase family.</text>
</comment>
<protein>
    <submittedName>
        <fullName evidence="10">Diacylglycerol kinase (ATP)</fullName>
    </submittedName>
</protein>
<keyword evidence="7" id="KW-0444">Lipid biosynthesis</keyword>
<reference evidence="10 11" key="1">
    <citation type="submission" date="2017-11" db="EMBL/GenBank/DDBJ databases">
        <title>Genomic Encyclopedia of Archaeal and Bacterial Type Strains, Phase II (KMG-II): From Individual Species to Whole Genera.</title>
        <authorList>
            <person name="Goeker M."/>
        </authorList>
    </citation>
    <scope>NUCLEOTIDE SEQUENCE [LARGE SCALE GENOMIC DNA]</scope>
    <source>
        <strain evidence="10 11">DSM 25625</strain>
    </source>
</reference>
<evidence type="ECO:0000313" key="11">
    <source>
        <dbReference type="Proteomes" id="UP000230161"/>
    </source>
</evidence>
<dbReference type="GO" id="GO:0008654">
    <property type="term" value="P:phospholipid biosynthetic process"/>
    <property type="evidence" value="ECO:0007669"/>
    <property type="project" value="UniProtKB-KW"/>
</dbReference>
<feature type="domain" description="DAGKc" evidence="9">
    <location>
        <begin position="1"/>
        <end position="145"/>
    </location>
</feature>
<dbReference type="InterPro" id="IPR001206">
    <property type="entry name" value="Diacylglycerol_kinase_cat_dom"/>
</dbReference>
<evidence type="ECO:0000256" key="2">
    <source>
        <dbReference type="ARBA" id="ARBA00005983"/>
    </source>
</evidence>
<dbReference type="Pfam" id="PF00781">
    <property type="entry name" value="DAGK_cat"/>
    <property type="match status" value="1"/>
</dbReference>
<gene>
    <name evidence="10" type="ORF">CLV54_1373</name>
</gene>
<dbReference type="GO" id="GO:0005524">
    <property type="term" value="F:ATP binding"/>
    <property type="evidence" value="ECO:0007669"/>
    <property type="project" value="UniProtKB-KW"/>
</dbReference>
<evidence type="ECO:0000256" key="7">
    <source>
        <dbReference type="ARBA" id="ARBA00023209"/>
    </source>
</evidence>
<dbReference type="Gene3D" id="3.40.50.10330">
    <property type="entry name" value="Probable inorganic polyphosphate/atp-NAD kinase, domain 1"/>
    <property type="match status" value="1"/>
</dbReference>
<dbReference type="PANTHER" id="PTHR12358:SF106">
    <property type="entry name" value="LIPID KINASE YEGS"/>
    <property type="match status" value="1"/>
</dbReference>
<evidence type="ECO:0000313" key="10">
    <source>
        <dbReference type="EMBL" id="PJJ63700.1"/>
    </source>
</evidence>
<sequence>MAVNPRAAFGRHRDVGPRVVAALRGGGYGVTALLEPDYATLRSAAASALARPDGGCADALVVVGGDGMVSLGANLVAQTGIPLGIVPSGTGNDMARGLGIPLDDTDAAIAVLTRALGCGIPGSPVVVPGPIITRTIDAGRVHHADGTTWFASVVSAGFDARVNERANGMRRPRGASRYTIAMVRELIGLRAIRYSLVVDGQARELDALLISVANNGSIGGGMRIAPDARLDDGALDLFVVAPLSRIGLMRVFPRVFRGTHTSLPQVSLERVRSVALDAPGVVAYADGERIGPLPVTIEVVAGALRVLA</sequence>
<evidence type="ECO:0000256" key="3">
    <source>
        <dbReference type="ARBA" id="ARBA00022679"/>
    </source>
</evidence>
<dbReference type="SUPFAM" id="SSF111331">
    <property type="entry name" value="NAD kinase/diacylglycerol kinase-like"/>
    <property type="match status" value="1"/>
</dbReference>
<dbReference type="GO" id="GO:0005886">
    <property type="term" value="C:plasma membrane"/>
    <property type="evidence" value="ECO:0007669"/>
    <property type="project" value="TreeGrafter"/>
</dbReference>
<keyword evidence="5 10" id="KW-0418">Kinase</keyword>
<dbReference type="Gene3D" id="2.60.200.40">
    <property type="match status" value="1"/>
</dbReference>
<evidence type="ECO:0000256" key="5">
    <source>
        <dbReference type="ARBA" id="ARBA00022777"/>
    </source>
</evidence>
<dbReference type="InterPro" id="IPR045540">
    <property type="entry name" value="YegS/DAGK_C"/>
</dbReference>
<keyword evidence="7" id="KW-0594">Phospholipid biosynthesis</keyword>
<dbReference type="PANTHER" id="PTHR12358">
    <property type="entry name" value="SPHINGOSINE KINASE"/>
    <property type="match status" value="1"/>
</dbReference>
<evidence type="ECO:0000256" key="8">
    <source>
        <dbReference type="ARBA" id="ARBA00023264"/>
    </source>
</evidence>
<keyword evidence="11" id="KW-1185">Reference proteome</keyword>
<keyword evidence="3" id="KW-0808">Transferase</keyword>
<evidence type="ECO:0000256" key="4">
    <source>
        <dbReference type="ARBA" id="ARBA00022741"/>
    </source>
</evidence>
<keyword evidence="4" id="KW-0547">Nucleotide-binding</keyword>
<comment type="caution">
    <text evidence="10">The sequence shown here is derived from an EMBL/GenBank/DDBJ whole genome shotgun (WGS) entry which is preliminary data.</text>
</comment>
<evidence type="ECO:0000256" key="1">
    <source>
        <dbReference type="ARBA" id="ARBA00001946"/>
    </source>
</evidence>
<proteinExistence type="inferred from homology"/>
<evidence type="ECO:0000256" key="6">
    <source>
        <dbReference type="ARBA" id="ARBA00022840"/>
    </source>
</evidence>
<dbReference type="Proteomes" id="UP000230161">
    <property type="component" value="Unassembled WGS sequence"/>
</dbReference>
<evidence type="ECO:0000259" key="9">
    <source>
        <dbReference type="PROSITE" id="PS50146"/>
    </source>
</evidence>
<comment type="cofactor">
    <cofactor evidence="1">
        <name>Mg(2+)</name>
        <dbReference type="ChEBI" id="CHEBI:18420"/>
    </cofactor>
</comment>
<dbReference type="InterPro" id="IPR050187">
    <property type="entry name" value="Lipid_Phosphate_FormReg"/>
</dbReference>
<keyword evidence="6" id="KW-0067">ATP-binding</keyword>
<accession>A0A2M9C065</accession>
<dbReference type="EMBL" id="PGFB01000002">
    <property type="protein sequence ID" value="PJJ63700.1"/>
    <property type="molecule type" value="Genomic_DNA"/>
</dbReference>
<dbReference type="InterPro" id="IPR016064">
    <property type="entry name" value="NAD/diacylglycerol_kinase_sf"/>
</dbReference>
<dbReference type="PROSITE" id="PS50146">
    <property type="entry name" value="DAGK"/>
    <property type="match status" value="1"/>
</dbReference>
<dbReference type="InterPro" id="IPR017438">
    <property type="entry name" value="ATP-NAD_kinase_N"/>
</dbReference>
<dbReference type="AlphaFoldDB" id="A0A2M9C065"/>
<dbReference type="GO" id="GO:0004143">
    <property type="term" value="F:ATP-dependent diacylglycerol kinase activity"/>
    <property type="evidence" value="ECO:0007669"/>
    <property type="project" value="TreeGrafter"/>
</dbReference>
<dbReference type="Pfam" id="PF19279">
    <property type="entry name" value="YegS_C"/>
    <property type="match status" value="1"/>
</dbReference>
<organism evidence="10 11">
    <name type="scientific">Compostimonas suwonensis</name>
    <dbReference type="NCBI Taxonomy" id="1048394"/>
    <lineage>
        <taxon>Bacteria</taxon>
        <taxon>Bacillati</taxon>
        <taxon>Actinomycetota</taxon>
        <taxon>Actinomycetes</taxon>
        <taxon>Micrococcales</taxon>
        <taxon>Microbacteriaceae</taxon>
        <taxon>Compostimonas</taxon>
    </lineage>
</organism>
<name>A0A2M9C065_9MICO</name>
<keyword evidence="8" id="KW-1208">Phospholipid metabolism</keyword>
<keyword evidence="7" id="KW-0443">Lipid metabolism</keyword>